<protein>
    <submittedName>
        <fullName evidence="2">Transporter family-2 protein</fullName>
    </submittedName>
</protein>
<dbReference type="OrthoDB" id="370053at2"/>
<accession>A0A1R3WIF2</accession>
<organism evidence="2 3">
    <name type="scientific">Pontibaca methylaminivorans</name>
    <dbReference type="NCBI Taxonomy" id="515897"/>
    <lineage>
        <taxon>Bacteria</taxon>
        <taxon>Pseudomonadati</taxon>
        <taxon>Pseudomonadota</taxon>
        <taxon>Alphaproteobacteria</taxon>
        <taxon>Rhodobacterales</taxon>
        <taxon>Roseobacteraceae</taxon>
        <taxon>Pontibaca</taxon>
    </lineage>
</organism>
<gene>
    <name evidence="2" type="ORF">SAMN05421849_0803</name>
</gene>
<dbReference type="PANTHER" id="PTHR34821:SF2">
    <property type="entry name" value="INNER MEMBRANE PROTEIN YDCZ"/>
    <property type="match status" value="1"/>
</dbReference>
<dbReference type="Proteomes" id="UP000192455">
    <property type="component" value="Unassembled WGS sequence"/>
</dbReference>
<name>A0A1R3WIF2_9RHOB</name>
<evidence type="ECO:0000313" key="2">
    <source>
        <dbReference type="EMBL" id="SIT77717.1"/>
    </source>
</evidence>
<reference evidence="2 3" key="1">
    <citation type="submission" date="2017-01" db="EMBL/GenBank/DDBJ databases">
        <authorList>
            <person name="Mah S.A."/>
            <person name="Swanson W.J."/>
            <person name="Moy G.W."/>
            <person name="Vacquier V.D."/>
        </authorList>
    </citation>
    <scope>NUCLEOTIDE SEQUENCE [LARGE SCALE GENOMIC DNA]</scope>
    <source>
        <strain evidence="2 3">DSM 21219</strain>
    </source>
</reference>
<dbReference type="EMBL" id="FTPS01000001">
    <property type="protein sequence ID" value="SIT77717.1"/>
    <property type="molecule type" value="Genomic_DNA"/>
</dbReference>
<keyword evidence="1" id="KW-1133">Transmembrane helix</keyword>
<dbReference type="PANTHER" id="PTHR34821">
    <property type="entry name" value="INNER MEMBRANE PROTEIN YDCZ"/>
    <property type="match status" value="1"/>
</dbReference>
<proteinExistence type="predicted"/>
<keyword evidence="1" id="KW-0812">Transmembrane</keyword>
<dbReference type="Pfam" id="PF04657">
    <property type="entry name" value="DMT_YdcZ"/>
    <property type="match status" value="1"/>
</dbReference>
<feature type="transmembrane region" description="Helical" evidence="1">
    <location>
        <begin position="104"/>
        <end position="123"/>
    </location>
</feature>
<dbReference type="STRING" id="515897.SAMN05421849_0803"/>
<dbReference type="AlphaFoldDB" id="A0A1R3WIF2"/>
<keyword evidence="1" id="KW-0472">Membrane</keyword>
<feature type="transmembrane region" description="Helical" evidence="1">
    <location>
        <begin position="6"/>
        <end position="25"/>
    </location>
</feature>
<feature type="transmembrane region" description="Helical" evidence="1">
    <location>
        <begin position="37"/>
        <end position="58"/>
    </location>
</feature>
<dbReference type="RefSeq" id="WP_076647706.1">
    <property type="nucleotide sequence ID" value="NZ_FTPS01000001.1"/>
</dbReference>
<evidence type="ECO:0000256" key="1">
    <source>
        <dbReference type="SAM" id="Phobius"/>
    </source>
</evidence>
<feature type="transmembrane region" description="Helical" evidence="1">
    <location>
        <begin position="129"/>
        <end position="146"/>
    </location>
</feature>
<dbReference type="GO" id="GO:0005886">
    <property type="term" value="C:plasma membrane"/>
    <property type="evidence" value="ECO:0007669"/>
    <property type="project" value="TreeGrafter"/>
</dbReference>
<evidence type="ECO:0000313" key="3">
    <source>
        <dbReference type="Proteomes" id="UP000192455"/>
    </source>
</evidence>
<feature type="transmembrane region" description="Helical" evidence="1">
    <location>
        <begin position="70"/>
        <end position="92"/>
    </location>
</feature>
<sequence length="148" mass="15062">MQTTPALALGVVLIGGMMIAFQAPINAMLGRGLGSALGAAAVSFLVGTVALVALVLLRGEGGAFLRIDDIRPWLLIGGALGAFYVWAALWAVPVLGALTTMSAVIFGQLLAALVIDHFGLLGLPVREIGLTRIAAAALVAAGLVLSRY</sequence>
<dbReference type="InterPro" id="IPR006750">
    <property type="entry name" value="YdcZ"/>
</dbReference>
<keyword evidence="3" id="KW-1185">Reference proteome</keyword>